<evidence type="ECO:0000259" key="1">
    <source>
        <dbReference type="Pfam" id="PF01494"/>
    </source>
</evidence>
<accession>A0ABQ3NG96</accession>
<dbReference type="InterPro" id="IPR036188">
    <property type="entry name" value="FAD/NAD-bd_sf"/>
</dbReference>
<keyword evidence="3" id="KW-1185">Reference proteome</keyword>
<comment type="caution">
    <text evidence="2">The sequence shown here is derived from an EMBL/GenBank/DDBJ whole genome shotgun (WGS) entry which is preliminary data.</text>
</comment>
<dbReference type="PANTHER" id="PTHR42685:SF22">
    <property type="entry name" value="CONDITIONED MEDIUM FACTOR RECEPTOR 1"/>
    <property type="match status" value="1"/>
</dbReference>
<sequence length="404" mass="43578">MTHYDVIVVGARCAGAPAAMLLARAGYRVLMVERGTFPKDTLSTLYIHQPGVAALARWGLLPAVRDTGAPALDHVRYTHGDIRLEGCSWAADGQRAAYAPRRYLLDPILARGAVDAGVEFRENCAVSDLVFDGDRVVGVRLGAAAGGAVERATLVIGADGMRSTVAAKVGAPMIAEDPTSTCAYYSYWSGLRPGFRLYDTPGHWVGTVPTNDGATLVAGYFPQEQFRSVRGDALNALLTNVEKTAPELREEMASGARLERVYGTGDQRNFFRQAAGPGWALIGDAGHHKDSITARGITDGFFQAQLLADCIGDGLHDPDRLRAALHAFAEQRLEALMPEYHATLKTARLDPPPHHVDLLRAIATSGDLTDRYFSTLSGVCPIDEFVTPELLDLMEEMEMKGLNG</sequence>
<feature type="domain" description="FAD-binding" evidence="1">
    <location>
        <begin position="4"/>
        <end position="183"/>
    </location>
</feature>
<dbReference type="Proteomes" id="UP000660554">
    <property type="component" value="Unassembled WGS sequence"/>
</dbReference>
<dbReference type="PRINTS" id="PR00420">
    <property type="entry name" value="RNGMNOXGNASE"/>
</dbReference>
<dbReference type="Pfam" id="PF01494">
    <property type="entry name" value="FAD_binding_3"/>
    <property type="match status" value="1"/>
</dbReference>
<organism evidence="2 3">
    <name type="scientific">Streptomyces virginiae</name>
    <name type="common">Streptomyces cinnamonensis</name>
    <dbReference type="NCBI Taxonomy" id="1961"/>
    <lineage>
        <taxon>Bacteria</taxon>
        <taxon>Bacillati</taxon>
        <taxon>Actinomycetota</taxon>
        <taxon>Actinomycetes</taxon>
        <taxon>Kitasatosporales</taxon>
        <taxon>Streptomycetaceae</taxon>
        <taxon>Streptomyces</taxon>
    </lineage>
</organism>
<dbReference type="RefSeq" id="WP_030650732.1">
    <property type="nucleotide sequence ID" value="NZ_BMRU01000013.1"/>
</dbReference>
<protein>
    <submittedName>
        <fullName evidence="2">FAD-dependent oxidoreductase</fullName>
    </submittedName>
</protein>
<gene>
    <name evidence="2" type="ORF">Scinn_12410</name>
</gene>
<dbReference type="EMBL" id="BNDV01000002">
    <property type="protein sequence ID" value="GHI11778.1"/>
    <property type="molecule type" value="Genomic_DNA"/>
</dbReference>
<name>A0ABQ3NG96_STRVG</name>
<evidence type="ECO:0000313" key="2">
    <source>
        <dbReference type="EMBL" id="GHI11778.1"/>
    </source>
</evidence>
<dbReference type="InterPro" id="IPR002938">
    <property type="entry name" value="FAD-bd"/>
</dbReference>
<dbReference type="PANTHER" id="PTHR42685">
    <property type="entry name" value="GERANYLGERANYL DIPHOSPHATE REDUCTASE"/>
    <property type="match status" value="1"/>
</dbReference>
<proteinExistence type="predicted"/>
<dbReference type="SUPFAM" id="SSF51905">
    <property type="entry name" value="FAD/NAD(P)-binding domain"/>
    <property type="match status" value="1"/>
</dbReference>
<evidence type="ECO:0000313" key="3">
    <source>
        <dbReference type="Proteomes" id="UP000660554"/>
    </source>
</evidence>
<dbReference type="InterPro" id="IPR050407">
    <property type="entry name" value="Geranylgeranyl_reductase"/>
</dbReference>
<dbReference type="Gene3D" id="3.50.50.60">
    <property type="entry name" value="FAD/NAD(P)-binding domain"/>
    <property type="match status" value="1"/>
</dbReference>
<dbReference type="GeneID" id="86957492"/>
<reference evidence="3" key="1">
    <citation type="submission" date="2020-09" db="EMBL/GenBank/DDBJ databases">
        <title>Whole genome shotgun sequence of Streptomyces cinnamonensis NBRC 15873.</title>
        <authorList>
            <person name="Komaki H."/>
            <person name="Tamura T."/>
        </authorList>
    </citation>
    <scope>NUCLEOTIDE SEQUENCE [LARGE SCALE GENOMIC DNA]</scope>
    <source>
        <strain evidence="3">NBRC 15873</strain>
    </source>
</reference>